<evidence type="ECO:0000256" key="1">
    <source>
        <dbReference type="SAM" id="Phobius"/>
    </source>
</evidence>
<dbReference type="AlphaFoldDB" id="M2UHB3"/>
<evidence type="ECO:0000313" key="2">
    <source>
        <dbReference type="EMBL" id="EMD87358.1"/>
    </source>
</evidence>
<sequence length="63" mass="6790">MRFFIADFSAFRAIAVVRVMFVFGSEIATAGLGWSDGRVIAAKIELWRGGACVLGILWLGIVG</sequence>
<dbReference type="Proteomes" id="UP000016936">
    <property type="component" value="Unassembled WGS sequence"/>
</dbReference>
<keyword evidence="1" id="KW-1133">Transmembrane helix</keyword>
<organism evidence="2 3">
    <name type="scientific">Cochliobolus heterostrophus (strain C5 / ATCC 48332 / race O)</name>
    <name type="common">Southern corn leaf blight fungus</name>
    <name type="synonym">Bipolaris maydis</name>
    <dbReference type="NCBI Taxonomy" id="701091"/>
    <lineage>
        <taxon>Eukaryota</taxon>
        <taxon>Fungi</taxon>
        <taxon>Dikarya</taxon>
        <taxon>Ascomycota</taxon>
        <taxon>Pezizomycotina</taxon>
        <taxon>Dothideomycetes</taxon>
        <taxon>Pleosporomycetidae</taxon>
        <taxon>Pleosporales</taxon>
        <taxon>Pleosporineae</taxon>
        <taxon>Pleosporaceae</taxon>
        <taxon>Bipolaris</taxon>
    </lineage>
</organism>
<reference evidence="2 3" key="1">
    <citation type="journal article" date="2012" name="PLoS Pathog.">
        <title>Diverse lifestyles and strategies of plant pathogenesis encoded in the genomes of eighteen Dothideomycetes fungi.</title>
        <authorList>
            <person name="Ohm R.A."/>
            <person name="Feau N."/>
            <person name="Henrissat B."/>
            <person name="Schoch C.L."/>
            <person name="Horwitz B.A."/>
            <person name="Barry K.W."/>
            <person name="Condon B.J."/>
            <person name="Copeland A.C."/>
            <person name="Dhillon B."/>
            <person name="Glaser F."/>
            <person name="Hesse C.N."/>
            <person name="Kosti I."/>
            <person name="LaButti K."/>
            <person name="Lindquist E.A."/>
            <person name="Lucas S."/>
            <person name="Salamov A.A."/>
            <person name="Bradshaw R.E."/>
            <person name="Ciuffetti L."/>
            <person name="Hamelin R.C."/>
            <person name="Kema G.H.J."/>
            <person name="Lawrence C."/>
            <person name="Scott J.A."/>
            <person name="Spatafora J.W."/>
            <person name="Turgeon B.G."/>
            <person name="de Wit P.J.G.M."/>
            <person name="Zhong S."/>
            <person name="Goodwin S.B."/>
            <person name="Grigoriev I.V."/>
        </authorList>
    </citation>
    <scope>NUCLEOTIDE SEQUENCE [LARGE SCALE GENOMIC DNA]</scope>
    <source>
        <strain evidence="3">C5 / ATCC 48332 / race O</strain>
    </source>
</reference>
<accession>M2UHB3</accession>
<protein>
    <submittedName>
        <fullName evidence="2">Uncharacterized protein</fullName>
    </submittedName>
</protein>
<keyword evidence="1" id="KW-0812">Transmembrane</keyword>
<keyword evidence="3" id="KW-1185">Reference proteome</keyword>
<keyword evidence="1" id="KW-0472">Membrane</keyword>
<gene>
    <name evidence="2" type="ORF">COCHEDRAFT_1023508</name>
</gene>
<dbReference type="HOGENOM" id="CLU_2885617_0_0_1"/>
<dbReference type="EMBL" id="KB445582">
    <property type="protein sequence ID" value="EMD87358.1"/>
    <property type="molecule type" value="Genomic_DNA"/>
</dbReference>
<feature type="transmembrane region" description="Helical" evidence="1">
    <location>
        <begin position="12"/>
        <end position="34"/>
    </location>
</feature>
<feature type="transmembrane region" description="Helical" evidence="1">
    <location>
        <begin position="46"/>
        <end position="62"/>
    </location>
</feature>
<proteinExistence type="predicted"/>
<evidence type="ECO:0000313" key="3">
    <source>
        <dbReference type="Proteomes" id="UP000016936"/>
    </source>
</evidence>
<name>M2UHB3_COCH5</name>
<reference evidence="3" key="2">
    <citation type="journal article" date="2013" name="PLoS Genet.">
        <title>Comparative genome structure, secondary metabolite, and effector coding capacity across Cochliobolus pathogens.</title>
        <authorList>
            <person name="Condon B.J."/>
            <person name="Leng Y."/>
            <person name="Wu D."/>
            <person name="Bushley K.E."/>
            <person name="Ohm R.A."/>
            <person name="Otillar R."/>
            <person name="Martin J."/>
            <person name="Schackwitz W."/>
            <person name="Grimwood J."/>
            <person name="MohdZainudin N."/>
            <person name="Xue C."/>
            <person name="Wang R."/>
            <person name="Manning V.A."/>
            <person name="Dhillon B."/>
            <person name="Tu Z.J."/>
            <person name="Steffenson B.J."/>
            <person name="Salamov A."/>
            <person name="Sun H."/>
            <person name="Lowry S."/>
            <person name="LaButti K."/>
            <person name="Han J."/>
            <person name="Copeland A."/>
            <person name="Lindquist E."/>
            <person name="Barry K."/>
            <person name="Schmutz J."/>
            <person name="Baker S.E."/>
            <person name="Ciuffetti L.M."/>
            <person name="Grigoriev I.V."/>
            <person name="Zhong S."/>
            <person name="Turgeon B.G."/>
        </authorList>
    </citation>
    <scope>NUCLEOTIDE SEQUENCE [LARGE SCALE GENOMIC DNA]</scope>
    <source>
        <strain evidence="3">C5 / ATCC 48332 / race O</strain>
    </source>
</reference>